<organism evidence="1 2">
    <name type="scientific">Racocetra fulgida</name>
    <dbReference type="NCBI Taxonomy" id="60492"/>
    <lineage>
        <taxon>Eukaryota</taxon>
        <taxon>Fungi</taxon>
        <taxon>Fungi incertae sedis</taxon>
        <taxon>Mucoromycota</taxon>
        <taxon>Glomeromycotina</taxon>
        <taxon>Glomeromycetes</taxon>
        <taxon>Diversisporales</taxon>
        <taxon>Gigasporaceae</taxon>
        <taxon>Racocetra</taxon>
    </lineage>
</organism>
<comment type="caution">
    <text evidence="1">The sequence shown here is derived from an EMBL/GenBank/DDBJ whole genome shotgun (WGS) entry which is preliminary data.</text>
</comment>
<dbReference type="EMBL" id="CAJVPZ010056439">
    <property type="protein sequence ID" value="CAG8785714.1"/>
    <property type="molecule type" value="Genomic_DNA"/>
</dbReference>
<dbReference type="AlphaFoldDB" id="A0A9N9P3Y0"/>
<keyword evidence="2" id="KW-1185">Reference proteome</keyword>
<evidence type="ECO:0000313" key="1">
    <source>
        <dbReference type="EMBL" id="CAG8785714.1"/>
    </source>
</evidence>
<gene>
    <name evidence="1" type="ORF">RFULGI_LOCUS16233</name>
</gene>
<protein>
    <submittedName>
        <fullName evidence="1">821_t:CDS:1</fullName>
    </submittedName>
</protein>
<dbReference type="Proteomes" id="UP000789396">
    <property type="component" value="Unassembled WGS sequence"/>
</dbReference>
<proteinExistence type="predicted"/>
<feature type="non-terminal residue" evidence="1">
    <location>
        <position position="1"/>
    </location>
</feature>
<evidence type="ECO:0000313" key="2">
    <source>
        <dbReference type="Proteomes" id="UP000789396"/>
    </source>
</evidence>
<reference evidence="1" key="1">
    <citation type="submission" date="2021-06" db="EMBL/GenBank/DDBJ databases">
        <authorList>
            <person name="Kallberg Y."/>
            <person name="Tangrot J."/>
            <person name="Rosling A."/>
        </authorList>
    </citation>
    <scope>NUCLEOTIDE SEQUENCE</scope>
    <source>
        <strain evidence="1">IN212</strain>
    </source>
</reference>
<accession>A0A9N9P3Y0</accession>
<name>A0A9N9P3Y0_9GLOM</name>
<sequence length="45" mass="5523">HDNYIETNLPIYFTTKKRVFKTNKYKKLPKISLEKKLIREIEINL</sequence>